<dbReference type="GO" id="GO:0003677">
    <property type="term" value="F:DNA binding"/>
    <property type="evidence" value="ECO:0007669"/>
    <property type="project" value="UniProtKB-KW"/>
</dbReference>
<dbReference type="SUPFAM" id="SSF46785">
    <property type="entry name" value="Winged helix' DNA-binding domain"/>
    <property type="match status" value="1"/>
</dbReference>
<feature type="domain" description="HTH lysR-type" evidence="5">
    <location>
        <begin position="9"/>
        <end position="66"/>
    </location>
</feature>
<gene>
    <name evidence="6" type="ORF">C9I98_20530</name>
</gene>
<dbReference type="Pfam" id="PF03466">
    <property type="entry name" value="LysR_substrate"/>
    <property type="match status" value="1"/>
</dbReference>
<dbReference type="InterPro" id="IPR005119">
    <property type="entry name" value="LysR_subst-bd"/>
</dbReference>
<evidence type="ECO:0000256" key="2">
    <source>
        <dbReference type="ARBA" id="ARBA00023015"/>
    </source>
</evidence>
<evidence type="ECO:0000256" key="4">
    <source>
        <dbReference type="ARBA" id="ARBA00023163"/>
    </source>
</evidence>
<organism evidence="6 7">
    <name type="scientific">Photobacterium sanctipauli</name>
    <dbReference type="NCBI Taxonomy" id="1342794"/>
    <lineage>
        <taxon>Bacteria</taxon>
        <taxon>Pseudomonadati</taxon>
        <taxon>Pseudomonadota</taxon>
        <taxon>Gammaproteobacteria</taxon>
        <taxon>Vibrionales</taxon>
        <taxon>Vibrionaceae</taxon>
        <taxon>Photobacterium</taxon>
    </lineage>
</organism>
<evidence type="ECO:0000256" key="1">
    <source>
        <dbReference type="ARBA" id="ARBA00009437"/>
    </source>
</evidence>
<comment type="similarity">
    <text evidence="1">Belongs to the LysR transcriptional regulatory family.</text>
</comment>
<dbReference type="PANTHER" id="PTHR30537">
    <property type="entry name" value="HTH-TYPE TRANSCRIPTIONAL REGULATOR"/>
    <property type="match status" value="1"/>
</dbReference>
<keyword evidence="4" id="KW-0804">Transcription</keyword>
<dbReference type="PRINTS" id="PR00039">
    <property type="entry name" value="HTHLYSR"/>
</dbReference>
<dbReference type="AlphaFoldDB" id="A0A2T3NN71"/>
<sequence length="305" mass="34503">MVMSTKGLPPLNSLVMFEAAARYCSFTLAADELCVTQAAVSRQIRLLEEHLGRSLFIRKHRTLELTAAGKDYASSISQSLADILAATQAASIASTPTAQKLTIVAGQCFTSFWLMPRLNSFQKQHPDIQIHITVDDQANERSESDYDLAFFYSGQPDGVAGWHRLFEENVFPVCSPSYLAQAGGEISLTEIWQHTLLMMDSWPENWENWESWALREGIEYQQPSKALFLAEQTLIVQAAVQDCGIALVWDWHVHDLIKQGKLVPLVDRVQKRVGSFYLSQSKLSDRRINKLFLDWVETEVSCQKF</sequence>
<proteinExistence type="inferred from homology"/>
<dbReference type="InterPro" id="IPR036388">
    <property type="entry name" value="WH-like_DNA-bd_sf"/>
</dbReference>
<keyword evidence="3" id="KW-0238">DNA-binding</keyword>
<name>A0A2T3NN71_9GAMM</name>
<evidence type="ECO:0000256" key="3">
    <source>
        <dbReference type="ARBA" id="ARBA00023125"/>
    </source>
</evidence>
<keyword evidence="7" id="KW-1185">Reference proteome</keyword>
<dbReference type="SUPFAM" id="SSF53850">
    <property type="entry name" value="Periplasmic binding protein-like II"/>
    <property type="match status" value="1"/>
</dbReference>
<protein>
    <submittedName>
        <fullName evidence="6">LysR family transcriptional regulator</fullName>
    </submittedName>
</protein>
<dbReference type="Gene3D" id="3.40.190.10">
    <property type="entry name" value="Periplasmic binding protein-like II"/>
    <property type="match status" value="2"/>
</dbReference>
<dbReference type="PANTHER" id="PTHR30537:SF5">
    <property type="entry name" value="HTH-TYPE TRANSCRIPTIONAL ACTIVATOR TTDR-RELATED"/>
    <property type="match status" value="1"/>
</dbReference>
<dbReference type="FunFam" id="1.10.10.10:FF:000038">
    <property type="entry name" value="Glycine cleavage system transcriptional activator"/>
    <property type="match status" value="1"/>
</dbReference>
<dbReference type="Pfam" id="PF00126">
    <property type="entry name" value="HTH_1"/>
    <property type="match status" value="1"/>
</dbReference>
<dbReference type="GO" id="GO:0003700">
    <property type="term" value="F:DNA-binding transcription factor activity"/>
    <property type="evidence" value="ECO:0007669"/>
    <property type="project" value="InterPro"/>
</dbReference>
<evidence type="ECO:0000313" key="7">
    <source>
        <dbReference type="Proteomes" id="UP000241771"/>
    </source>
</evidence>
<dbReference type="PROSITE" id="PS50931">
    <property type="entry name" value="HTH_LYSR"/>
    <property type="match status" value="1"/>
</dbReference>
<keyword evidence="2" id="KW-0805">Transcription regulation</keyword>
<dbReference type="InterPro" id="IPR000847">
    <property type="entry name" value="LysR_HTH_N"/>
</dbReference>
<comment type="caution">
    <text evidence="6">The sequence shown here is derived from an EMBL/GenBank/DDBJ whole genome shotgun (WGS) entry which is preliminary data.</text>
</comment>
<dbReference type="EMBL" id="PYMA01000016">
    <property type="protein sequence ID" value="PSW16932.1"/>
    <property type="molecule type" value="Genomic_DNA"/>
</dbReference>
<evidence type="ECO:0000313" key="6">
    <source>
        <dbReference type="EMBL" id="PSW16932.1"/>
    </source>
</evidence>
<dbReference type="InterPro" id="IPR058163">
    <property type="entry name" value="LysR-type_TF_proteobact-type"/>
</dbReference>
<dbReference type="Gene3D" id="1.10.10.10">
    <property type="entry name" value="Winged helix-like DNA-binding domain superfamily/Winged helix DNA-binding domain"/>
    <property type="match status" value="1"/>
</dbReference>
<dbReference type="Proteomes" id="UP000241771">
    <property type="component" value="Unassembled WGS sequence"/>
</dbReference>
<evidence type="ECO:0000259" key="5">
    <source>
        <dbReference type="PROSITE" id="PS50931"/>
    </source>
</evidence>
<accession>A0A2T3NN71</accession>
<dbReference type="InterPro" id="IPR036390">
    <property type="entry name" value="WH_DNA-bd_sf"/>
</dbReference>
<reference evidence="6 7" key="1">
    <citation type="submission" date="2018-01" db="EMBL/GenBank/DDBJ databases">
        <title>Whole genome sequencing of Histamine producing bacteria.</title>
        <authorList>
            <person name="Butler K."/>
        </authorList>
    </citation>
    <scope>NUCLEOTIDE SEQUENCE [LARGE SCALE GENOMIC DNA]</scope>
    <source>
        <strain evidence="6 7">DSM 100436</strain>
    </source>
</reference>